<gene>
    <name evidence="2" type="ORF">M6B22_09035</name>
</gene>
<evidence type="ECO:0000259" key="1">
    <source>
        <dbReference type="Pfam" id="PF12770"/>
    </source>
</evidence>
<accession>A0ABY7K4H5</accession>
<name>A0ABY7K4H5_9ACTN</name>
<dbReference type="InterPro" id="IPR024983">
    <property type="entry name" value="CHAT_dom"/>
</dbReference>
<dbReference type="SUPFAM" id="SSF48452">
    <property type="entry name" value="TPR-like"/>
    <property type="match status" value="2"/>
</dbReference>
<dbReference type="Gene3D" id="1.25.40.10">
    <property type="entry name" value="Tetratricopeptide repeat domain"/>
    <property type="match status" value="2"/>
</dbReference>
<dbReference type="EMBL" id="CP097463">
    <property type="protein sequence ID" value="WAX58890.1"/>
    <property type="molecule type" value="Genomic_DNA"/>
</dbReference>
<evidence type="ECO:0000313" key="2">
    <source>
        <dbReference type="EMBL" id="WAX58890.1"/>
    </source>
</evidence>
<protein>
    <submittedName>
        <fullName evidence="2">CHAT domain-containing protein</fullName>
    </submittedName>
</protein>
<proteinExistence type="predicted"/>
<organism evidence="2 3">
    <name type="scientific">Jatrophihabitans cynanchi</name>
    <dbReference type="NCBI Taxonomy" id="2944128"/>
    <lineage>
        <taxon>Bacteria</taxon>
        <taxon>Bacillati</taxon>
        <taxon>Actinomycetota</taxon>
        <taxon>Actinomycetes</taxon>
        <taxon>Jatrophihabitantales</taxon>
        <taxon>Jatrophihabitantaceae</taxon>
        <taxon>Jatrophihabitans</taxon>
    </lineage>
</organism>
<dbReference type="Pfam" id="PF12770">
    <property type="entry name" value="CHAT"/>
    <property type="match status" value="1"/>
</dbReference>
<keyword evidence="3" id="KW-1185">Reference proteome</keyword>
<reference evidence="2" key="1">
    <citation type="submission" date="2022-05" db="EMBL/GenBank/DDBJ databases">
        <title>Jatrophihabitans sp. SB3-54 whole genome sequence.</title>
        <authorList>
            <person name="Suh M.K."/>
            <person name="Eom M.K."/>
            <person name="Kim J.S."/>
            <person name="Kim H.S."/>
            <person name="Do H.E."/>
            <person name="Shin Y.K."/>
            <person name="Lee J.-S."/>
        </authorList>
    </citation>
    <scope>NUCLEOTIDE SEQUENCE</scope>
    <source>
        <strain evidence="2">SB3-54</strain>
    </source>
</reference>
<dbReference type="Proteomes" id="UP001164693">
    <property type="component" value="Chromosome"/>
</dbReference>
<dbReference type="InterPro" id="IPR011990">
    <property type="entry name" value="TPR-like_helical_dom_sf"/>
</dbReference>
<evidence type="ECO:0000313" key="3">
    <source>
        <dbReference type="Proteomes" id="UP001164693"/>
    </source>
</evidence>
<feature type="domain" description="CHAT" evidence="1">
    <location>
        <begin position="592"/>
        <end position="815"/>
    </location>
</feature>
<sequence>MRQVEPLERARELNQRARDAMNGGRPRQAEALLLKAQALLGDGADADAAYVRARVMITLASAEFELYGLDGALGRLSEAETAPPPAVRSRLLAPLHNQRGVLLLRAGRLRDAVAEFDLALAAPGPIDIDKCGALLNRSVAHMDLAALDAAAADLRACARGAERSGLTVIAVKATHNLGFLEFLRGNLPVALDLMDRARELDPTVSPGIALLGKAEVLTEAGLLQDADDALARAAAIFSRARIAQDLGEAELERARCALALGDVVVARALAARARDRFRRRGNERWRRSAELVLLMSDLAAGRPGKRLAGPALRLRREFESAGTPLPARTAALIAAEAHLSAGQVAEATAVLHGTPRPGRNDPITARLHDRYVRARLSSSRGRVAEARRTAGRGLAELAAHQASFGSTDASTAAAVLGRRLAELDVALAGATGKAAVLFAAAERTRAVTNRLPAVVPPADPQAARLLAELRQTIDAQRYATADPAALRSRRRELERAIKERGWTRTGAGQAGAPAGIEQVSAALEHGVLVQFVQVGAALHAVTVDRRSARMQVLGAAETVTELVRRARADLDVAAQPRLPAPMRAAVLGSFRRTAERLDAELVAPLAVGAGPVVVVGTGVLGQLPWGLLPSLRGVPVVVAPSATAWLRAAESRARRRRFAATALSGPDLQRAHDEAKQVADIWDAAVPQPTCSAALDAMARSTLLHVAAHGVHQTENPLFSSVRLADGPLFAYELDRTARTPEHVVLSACELGLATVRPGDEALGLTSVLLRLGTRSVVAGVARVGDELAEQAMIDYHRRLVAGADSASALAGAVASVEDPVPFVCFGSSWRAPGFGAARRRRVP</sequence>
<dbReference type="RefSeq" id="WP_269445431.1">
    <property type="nucleotide sequence ID" value="NZ_CP097463.1"/>
</dbReference>